<sequence>MADTLLITDENDVRAGFFFNICKEVIEEYFTSSHIQFSSLTSPQIHHTGIAAFANPKERFIIGAFSHGSSVALTRGNQDYISTNLNGVALTGGFIYTFACSSGLTLGADLINDNGVLCYIGYKKKIWIWNNEHLGAFVSSATIGFIEFFNGQTSFEIIELIKEKINEEIDRIYKLNYAVAADLKRNRDALILHGIDVSIQDF</sequence>
<keyword evidence="2" id="KW-1185">Reference proteome</keyword>
<evidence type="ECO:0000313" key="1">
    <source>
        <dbReference type="EMBL" id="MBO3116964.1"/>
    </source>
</evidence>
<organism evidence="1 2">
    <name type="scientific">Winogradskyella pelagia</name>
    <dbReference type="NCBI Taxonomy" id="2819984"/>
    <lineage>
        <taxon>Bacteria</taxon>
        <taxon>Pseudomonadati</taxon>
        <taxon>Bacteroidota</taxon>
        <taxon>Flavobacteriia</taxon>
        <taxon>Flavobacteriales</taxon>
        <taxon>Flavobacteriaceae</taxon>
        <taxon>Winogradskyella</taxon>
    </lineage>
</organism>
<reference evidence="1 2" key="1">
    <citation type="submission" date="2021-03" db="EMBL/GenBank/DDBJ databases">
        <title>Winogradskyella sp. nov., isolated from costal sediment.</title>
        <authorList>
            <person name="Gao C."/>
        </authorList>
    </citation>
    <scope>NUCLEOTIDE SEQUENCE [LARGE SCALE GENOMIC DNA]</scope>
    <source>
        <strain evidence="1 2">DF17</strain>
    </source>
</reference>
<dbReference type="RefSeq" id="WP_208154323.1">
    <property type="nucleotide sequence ID" value="NZ_JAGEVF010000006.1"/>
</dbReference>
<protein>
    <recommendedName>
        <fullName evidence="3">Gingipain domain-containing protein</fullName>
    </recommendedName>
</protein>
<evidence type="ECO:0008006" key="3">
    <source>
        <dbReference type="Google" id="ProtNLM"/>
    </source>
</evidence>
<gene>
    <name evidence="1" type="ORF">J4050_09405</name>
</gene>
<dbReference type="EMBL" id="JAGEVF010000006">
    <property type="protein sequence ID" value="MBO3116964.1"/>
    <property type="molecule type" value="Genomic_DNA"/>
</dbReference>
<evidence type="ECO:0000313" key="2">
    <source>
        <dbReference type="Proteomes" id="UP000676776"/>
    </source>
</evidence>
<name>A0ABS3T3W2_9FLAO</name>
<dbReference type="Proteomes" id="UP000676776">
    <property type="component" value="Unassembled WGS sequence"/>
</dbReference>
<proteinExistence type="predicted"/>
<accession>A0ABS3T3W2</accession>
<comment type="caution">
    <text evidence="1">The sequence shown here is derived from an EMBL/GenBank/DDBJ whole genome shotgun (WGS) entry which is preliminary data.</text>
</comment>